<dbReference type="AlphaFoldDB" id="Q6AQQ6"/>
<dbReference type="STRING" id="177439.DP0588"/>
<organism evidence="2 3">
    <name type="scientific">Desulfotalea psychrophila (strain LSv54 / DSM 12343)</name>
    <dbReference type="NCBI Taxonomy" id="177439"/>
    <lineage>
        <taxon>Bacteria</taxon>
        <taxon>Pseudomonadati</taxon>
        <taxon>Thermodesulfobacteriota</taxon>
        <taxon>Desulfobulbia</taxon>
        <taxon>Desulfobulbales</taxon>
        <taxon>Desulfocapsaceae</taxon>
        <taxon>Desulfotalea</taxon>
    </lineage>
</organism>
<dbReference type="NCBIfam" id="TIGR02722">
    <property type="entry name" value="lp"/>
    <property type="match status" value="1"/>
</dbReference>
<protein>
    <recommendedName>
        <fullName evidence="1">Penicillin-binding protein activator LpoB</fullName>
    </recommendedName>
</protein>
<dbReference type="HOGENOM" id="CLU_114013_0_0_7"/>
<proteinExistence type="predicted"/>
<sequence>MRSYLYLIFAIAISLGLTGCVQQKTVRLQADDLGEPMTTGLSNRDFEIAANHTIQSMLGSGAVAPVNGKKNILVISHILNDTMQRIDTDQLIKKIRIALLQSGMVKTTTAIGLNGAEDRMNDAYSQLARSKRINKRTLQKQSLTAPNMSLSGKIIQRNQRVDGGRQLIEYYFQLTLTDLSDGLGVWEGETPIRKLASKDSVSW</sequence>
<reference evidence="3" key="1">
    <citation type="journal article" date="2004" name="Environ. Microbiol.">
        <title>The genome of Desulfotalea psychrophila, a sulfate-reducing bacterium from permanently cold Arctic sediments.</title>
        <authorList>
            <person name="Rabus R."/>
            <person name="Ruepp A."/>
            <person name="Frickey T."/>
            <person name="Rattei T."/>
            <person name="Fartmann B."/>
            <person name="Stark M."/>
            <person name="Bauer M."/>
            <person name="Zibat A."/>
            <person name="Lombardot T."/>
            <person name="Becker I."/>
            <person name="Amann J."/>
            <person name="Gellner K."/>
            <person name="Teeling H."/>
            <person name="Leuschner W.D."/>
            <person name="Gloeckner F.-O."/>
            <person name="Lupas A.N."/>
            <person name="Amann R."/>
            <person name="Klenk H.-P."/>
        </authorList>
    </citation>
    <scope>NUCLEOTIDE SEQUENCE [LARGE SCALE GENOMIC DNA]</scope>
    <source>
        <strain evidence="3">DSM 12343 / LSv54</strain>
    </source>
</reference>
<evidence type="ECO:0000313" key="2">
    <source>
        <dbReference type="EMBL" id="CAG35317.1"/>
    </source>
</evidence>
<name>Q6AQQ6_DESPS</name>
<evidence type="ECO:0000313" key="3">
    <source>
        <dbReference type="Proteomes" id="UP000000602"/>
    </source>
</evidence>
<dbReference type="OrthoDB" id="272776at2"/>
<gene>
    <name evidence="2" type="ordered locus">DP0588</name>
</gene>
<dbReference type="Proteomes" id="UP000000602">
    <property type="component" value="Chromosome"/>
</dbReference>
<evidence type="ECO:0000256" key="1">
    <source>
        <dbReference type="NCBIfam" id="TIGR02722"/>
    </source>
</evidence>
<dbReference type="RefSeq" id="WP_011187833.1">
    <property type="nucleotide sequence ID" value="NC_006138.1"/>
</dbReference>
<dbReference type="KEGG" id="dps:DP0588"/>
<dbReference type="Pfam" id="PF13036">
    <property type="entry name" value="LpoB"/>
    <property type="match status" value="1"/>
</dbReference>
<accession>Q6AQQ6</accession>
<dbReference type="PROSITE" id="PS51257">
    <property type="entry name" value="PROKAR_LIPOPROTEIN"/>
    <property type="match status" value="1"/>
</dbReference>
<dbReference type="EMBL" id="CR522870">
    <property type="protein sequence ID" value="CAG35317.1"/>
    <property type="molecule type" value="Genomic_DNA"/>
</dbReference>
<dbReference type="eggNOG" id="COG3417">
    <property type="taxonomic scope" value="Bacteria"/>
</dbReference>
<dbReference type="Gene3D" id="3.40.50.10610">
    <property type="entry name" value="ABC-type transport auxiliary lipoprotein component"/>
    <property type="match status" value="1"/>
</dbReference>
<keyword evidence="3" id="KW-1185">Reference proteome</keyword>
<dbReference type="InterPro" id="IPR014094">
    <property type="entry name" value="LpoB"/>
</dbReference>